<dbReference type="Proteomes" id="UP001162734">
    <property type="component" value="Chromosome"/>
</dbReference>
<dbReference type="InterPro" id="IPR019812">
    <property type="entry name" value="Hydgase_assmbl_chp_CS"/>
</dbReference>
<dbReference type="PANTHER" id="PTHR35177:SF2">
    <property type="entry name" value="HYDROGENASE MATURATION FACTOR HYBG"/>
    <property type="match status" value="1"/>
</dbReference>
<dbReference type="Pfam" id="PF01455">
    <property type="entry name" value="HupF_HypC"/>
    <property type="match status" value="1"/>
</dbReference>
<dbReference type="RefSeq" id="WP_248340875.1">
    <property type="nucleotide sequence ID" value="NZ_AP025592.1"/>
</dbReference>
<organism evidence="2 3">
    <name type="scientific">Anaeromyxobacter paludicola</name>
    <dbReference type="NCBI Taxonomy" id="2918171"/>
    <lineage>
        <taxon>Bacteria</taxon>
        <taxon>Pseudomonadati</taxon>
        <taxon>Myxococcota</taxon>
        <taxon>Myxococcia</taxon>
        <taxon>Myxococcales</taxon>
        <taxon>Cystobacterineae</taxon>
        <taxon>Anaeromyxobacteraceae</taxon>
        <taxon>Anaeromyxobacter</taxon>
    </lineage>
</organism>
<protein>
    <submittedName>
        <fullName evidence="2">Hydrogenase assembly protein HypC</fullName>
    </submittedName>
</protein>
<comment type="similarity">
    <text evidence="1">Belongs to the HupF/HypC family.</text>
</comment>
<name>A0ABN6NAY6_9BACT</name>
<evidence type="ECO:0000313" key="2">
    <source>
        <dbReference type="EMBL" id="BDG09165.1"/>
    </source>
</evidence>
<dbReference type="InterPro" id="IPR001109">
    <property type="entry name" value="Hydrogenase_HupF/HypC"/>
</dbReference>
<keyword evidence="3" id="KW-1185">Reference proteome</keyword>
<dbReference type="EMBL" id="AP025592">
    <property type="protein sequence ID" value="BDG09165.1"/>
    <property type="molecule type" value="Genomic_DNA"/>
</dbReference>
<dbReference type="SUPFAM" id="SSF159127">
    <property type="entry name" value="HupF/HypC-like"/>
    <property type="match status" value="1"/>
</dbReference>
<proteinExistence type="inferred from homology"/>
<accession>A0ABN6NAY6</accession>
<gene>
    <name evidence="2" type="primary">hypC</name>
    <name evidence="2" type="ORF">AMPC_22780</name>
</gene>
<evidence type="ECO:0000313" key="3">
    <source>
        <dbReference type="Proteomes" id="UP001162734"/>
    </source>
</evidence>
<dbReference type="PRINTS" id="PR00445">
    <property type="entry name" value="HUPFHYPC"/>
</dbReference>
<reference evidence="3" key="1">
    <citation type="journal article" date="2022" name="Int. J. Syst. Evol. Microbiol.">
        <title>Anaeromyxobacter oryzae sp. nov., Anaeromyxobacter diazotrophicus sp. nov. and Anaeromyxobacter paludicola sp. nov., isolated from paddy soils.</title>
        <authorList>
            <person name="Itoh H."/>
            <person name="Xu Z."/>
            <person name="Mise K."/>
            <person name="Masuda Y."/>
            <person name="Ushijima N."/>
            <person name="Hayakawa C."/>
            <person name="Shiratori Y."/>
            <person name="Senoo K."/>
        </authorList>
    </citation>
    <scope>NUCLEOTIDE SEQUENCE [LARGE SCALE GENOMIC DNA]</scope>
    <source>
        <strain evidence="3">Red630</strain>
    </source>
</reference>
<dbReference type="PANTHER" id="PTHR35177">
    <property type="entry name" value="HYDROGENASE MATURATION FACTOR HYBG"/>
    <property type="match status" value="1"/>
</dbReference>
<dbReference type="NCBIfam" id="TIGR00074">
    <property type="entry name" value="hypC_hupF"/>
    <property type="match status" value="1"/>
</dbReference>
<dbReference type="PROSITE" id="PS01097">
    <property type="entry name" value="HUPF_HYPC"/>
    <property type="match status" value="1"/>
</dbReference>
<dbReference type="Gene3D" id="2.30.30.140">
    <property type="match status" value="1"/>
</dbReference>
<evidence type="ECO:0000256" key="1">
    <source>
        <dbReference type="ARBA" id="ARBA00006018"/>
    </source>
</evidence>
<sequence length="94" mass="10091">MCLGVPGKVLAIDGMNATVDFFGVKKELRLDVVDEPVSVGDYVLNHVGFAIRRIPPDEVGETLAMFDQILKDVAQDDLMAADVIGEMAAGKEKA</sequence>